<reference evidence="2 3" key="1">
    <citation type="submission" date="2020-08" db="EMBL/GenBank/DDBJ databases">
        <title>Sequencing the genomes of 1000 actinobacteria strains.</title>
        <authorList>
            <person name="Klenk H.-P."/>
        </authorList>
    </citation>
    <scope>NUCLEOTIDE SEQUENCE [LARGE SCALE GENOMIC DNA]</scope>
    <source>
        <strain evidence="2 3">DSM 43023</strain>
    </source>
</reference>
<proteinExistence type="predicted"/>
<evidence type="ECO:0000256" key="1">
    <source>
        <dbReference type="SAM" id="MobiDB-lite"/>
    </source>
</evidence>
<feature type="compositionally biased region" description="Basic residues" evidence="1">
    <location>
        <begin position="111"/>
        <end position="121"/>
    </location>
</feature>
<protein>
    <submittedName>
        <fullName evidence="2">Uncharacterized protein</fullName>
    </submittedName>
</protein>
<gene>
    <name evidence="2" type="ORF">FHR32_008724</name>
</gene>
<keyword evidence="3" id="KW-1185">Reference proteome</keyword>
<dbReference type="RefSeq" id="WP_184760153.1">
    <property type="nucleotide sequence ID" value="NZ_BAABEK010000133.1"/>
</dbReference>
<feature type="region of interest" description="Disordered" evidence="1">
    <location>
        <begin position="70"/>
        <end position="121"/>
    </location>
</feature>
<dbReference type="AlphaFoldDB" id="A0A7W7S6U0"/>
<name>A0A7W7S6U0_9ACTN</name>
<evidence type="ECO:0000313" key="2">
    <source>
        <dbReference type="EMBL" id="MBB4944318.1"/>
    </source>
</evidence>
<accession>A0A7W7S6U0</accession>
<organism evidence="2 3">
    <name type="scientific">Streptosporangium album</name>
    <dbReference type="NCBI Taxonomy" id="47479"/>
    <lineage>
        <taxon>Bacteria</taxon>
        <taxon>Bacillati</taxon>
        <taxon>Actinomycetota</taxon>
        <taxon>Actinomycetes</taxon>
        <taxon>Streptosporangiales</taxon>
        <taxon>Streptosporangiaceae</taxon>
        <taxon>Streptosporangium</taxon>
    </lineage>
</organism>
<comment type="caution">
    <text evidence="2">The sequence shown here is derived from an EMBL/GenBank/DDBJ whole genome shotgun (WGS) entry which is preliminary data.</text>
</comment>
<sequence length="121" mass="13491">MSYHGPDAAAVEAAAQVQALAPTWLVRWSSYWQRLEAWECSDPNRCVVVQGRSAAELWQHMVLARPETLPPLAATSPPAPTPADHRPPQMALARAPRFHSPYRPGAGARPARTRRPQWRQP</sequence>
<dbReference type="Proteomes" id="UP000534286">
    <property type="component" value="Unassembled WGS sequence"/>
</dbReference>
<dbReference type="EMBL" id="JACHJU010000008">
    <property type="protein sequence ID" value="MBB4944318.1"/>
    <property type="molecule type" value="Genomic_DNA"/>
</dbReference>
<evidence type="ECO:0000313" key="3">
    <source>
        <dbReference type="Proteomes" id="UP000534286"/>
    </source>
</evidence>